<dbReference type="OrthoDB" id="9799835at2"/>
<dbReference type="PROSITE" id="PS00045">
    <property type="entry name" value="HISTONE_LIKE"/>
    <property type="match status" value="1"/>
</dbReference>
<dbReference type="Pfam" id="PF00216">
    <property type="entry name" value="Bac_DNA_binding"/>
    <property type="match status" value="1"/>
</dbReference>
<reference evidence="6 7" key="1">
    <citation type="submission" date="2016-10" db="EMBL/GenBank/DDBJ databases">
        <authorList>
            <person name="de Groot N.N."/>
        </authorList>
    </citation>
    <scope>NUCLEOTIDE SEQUENCE [LARGE SCALE GENOMIC DNA]</scope>
    <source>
        <strain evidence="6 7">AR40</strain>
    </source>
</reference>
<dbReference type="CDD" id="cd13831">
    <property type="entry name" value="HU"/>
    <property type="match status" value="1"/>
</dbReference>
<dbReference type="PANTHER" id="PTHR33175:SF3">
    <property type="entry name" value="DNA-BINDING PROTEIN HU-BETA"/>
    <property type="match status" value="1"/>
</dbReference>
<dbReference type="Proteomes" id="UP000245488">
    <property type="component" value="Chromosome"/>
</dbReference>
<evidence type="ECO:0000256" key="1">
    <source>
        <dbReference type="ARBA" id="ARBA00010529"/>
    </source>
</evidence>
<dbReference type="FunFam" id="4.10.520.10:FF:000001">
    <property type="entry name" value="DNA-binding protein HU"/>
    <property type="match status" value="1"/>
</dbReference>
<dbReference type="EMBL" id="FOGJ01000010">
    <property type="protein sequence ID" value="SER75543.1"/>
    <property type="molecule type" value="Genomic_DNA"/>
</dbReference>
<dbReference type="PRINTS" id="PR01727">
    <property type="entry name" value="DNABINDINGHU"/>
</dbReference>
<accession>A0A1H9RTU3</accession>
<dbReference type="GO" id="GO:1990103">
    <property type="term" value="C:DnaA-HU complex"/>
    <property type="evidence" value="ECO:0007669"/>
    <property type="project" value="UniProtKB-ARBA"/>
</dbReference>
<dbReference type="InterPro" id="IPR020816">
    <property type="entry name" value="Histone-like_DNA-bd_CS"/>
</dbReference>
<gene>
    <name evidence="5" type="ORF">CPT75_06430</name>
    <name evidence="6" type="ORF">SAMN04487884_11090</name>
</gene>
<protein>
    <submittedName>
        <fullName evidence="6">DNA-binding protein HU-beta</fullName>
    </submittedName>
    <submittedName>
        <fullName evidence="5">HU family DNA-binding protein</fullName>
    </submittedName>
</protein>
<dbReference type="GeneID" id="89508016"/>
<dbReference type="GO" id="GO:1990178">
    <property type="term" value="C:HU-DNA complex"/>
    <property type="evidence" value="ECO:0007669"/>
    <property type="project" value="UniProtKB-ARBA"/>
</dbReference>
<dbReference type="GO" id="GO:0042802">
    <property type="term" value="F:identical protein binding"/>
    <property type="evidence" value="ECO:0007669"/>
    <property type="project" value="UniProtKB-ARBA"/>
</dbReference>
<proteinExistence type="inferred from homology"/>
<evidence type="ECO:0000313" key="6">
    <source>
        <dbReference type="EMBL" id="SER75543.1"/>
    </source>
</evidence>
<dbReference type="GO" id="GO:0030527">
    <property type="term" value="F:structural constituent of chromatin"/>
    <property type="evidence" value="ECO:0007669"/>
    <property type="project" value="InterPro"/>
</dbReference>
<evidence type="ECO:0000256" key="4">
    <source>
        <dbReference type="RuleBase" id="RU003939"/>
    </source>
</evidence>
<dbReference type="GO" id="GO:0030261">
    <property type="term" value="P:chromosome condensation"/>
    <property type="evidence" value="ECO:0007669"/>
    <property type="project" value="UniProtKB-KW"/>
</dbReference>
<dbReference type="Proteomes" id="UP000182584">
    <property type="component" value="Unassembled WGS sequence"/>
</dbReference>
<dbReference type="Gene3D" id="4.10.520.10">
    <property type="entry name" value="IHF-like DNA-binding proteins"/>
    <property type="match status" value="1"/>
</dbReference>
<dbReference type="InterPro" id="IPR000119">
    <property type="entry name" value="Hist_DNA-bd"/>
</dbReference>
<dbReference type="InterPro" id="IPR010992">
    <property type="entry name" value="IHF-like_DNA-bd_dom_sf"/>
</dbReference>
<reference evidence="5 8" key="2">
    <citation type="submission" date="2017-09" db="EMBL/GenBank/DDBJ databases">
        <title>High-quality draft genome sequence of Butyrivibrio fibrisolvens INBov1, isolated from cow rumen.</title>
        <authorList>
            <person name="Rodriguez Hernaez J."/>
            <person name="Rivarola M."/>
            <person name="Paniego N."/>
            <person name="Cravero S."/>
            <person name="Ceron Cucchi M."/>
            <person name="Martinez M.C."/>
        </authorList>
    </citation>
    <scope>NUCLEOTIDE SEQUENCE [LARGE SCALE GENOMIC DNA]</scope>
    <source>
        <strain evidence="5 8">INBov1</strain>
    </source>
</reference>
<keyword evidence="8" id="KW-1185">Reference proteome</keyword>
<evidence type="ECO:0000313" key="8">
    <source>
        <dbReference type="Proteomes" id="UP000245488"/>
    </source>
</evidence>
<dbReference type="GO" id="GO:0006270">
    <property type="term" value="P:DNA replication initiation"/>
    <property type="evidence" value="ECO:0007669"/>
    <property type="project" value="UniProtKB-ARBA"/>
</dbReference>
<dbReference type="eggNOG" id="COG0776">
    <property type="taxonomic scope" value="Bacteria"/>
</dbReference>
<dbReference type="AlphaFoldDB" id="A0A1H9RTU3"/>
<dbReference type="RefSeq" id="WP_022753808.1">
    <property type="nucleotide sequence ID" value="NZ_CM009896.1"/>
</dbReference>
<dbReference type="GO" id="GO:0005829">
    <property type="term" value="C:cytosol"/>
    <property type="evidence" value="ECO:0007669"/>
    <property type="project" value="TreeGrafter"/>
</dbReference>
<dbReference type="GO" id="GO:0003677">
    <property type="term" value="F:DNA binding"/>
    <property type="evidence" value="ECO:0007669"/>
    <property type="project" value="UniProtKB-KW"/>
</dbReference>
<keyword evidence="3 6" id="KW-0238">DNA-binding</keyword>
<evidence type="ECO:0000313" key="5">
    <source>
        <dbReference type="EMBL" id="PWT26771.1"/>
    </source>
</evidence>
<evidence type="ECO:0000256" key="3">
    <source>
        <dbReference type="ARBA" id="ARBA00023125"/>
    </source>
</evidence>
<comment type="similarity">
    <text evidence="1 4">Belongs to the bacterial histone-like protein family.</text>
</comment>
<name>A0A1H9RTU3_BUTFI</name>
<dbReference type="GO" id="GO:0010467">
    <property type="term" value="P:gene expression"/>
    <property type="evidence" value="ECO:0007669"/>
    <property type="project" value="UniProtKB-ARBA"/>
</dbReference>
<keyword evidence="2" id="KW-0226">DNA condensation</keyword>
<dbReference type="EMBL" id="NXNG01000001">
    <property type="protein sequence ID" value="PWT26771.1"/>
    <property type="molecule type" value="Genomic_DNA"/>
</dbReference>
<evidence type="ECO:0000256" key="2">
    <source>
        <dbReference type="ARBA" id="ARBA00023067"/>
    </source>
</evidence>
<organism evidence="6 7">
    <name type="scientific">Butyrivibrio fibrisolvens</name>
    <dbReference type="NCBI Taxonomy" id="831"/>
    <lineage>
        <taxon>Bacteria</taxon>
        <taxon>Bacillati</taxon>
        <taxon>Bacillota</taxon>
        <taxon>Clostridia</taxon>
        <taxon>Lachnospirales</taxon>
        <taxon>Lachnospiraceae</taxon>
        <taxon>Butyrivibrio</taxon>
    </lineage>
</organism>
<dbReference type="PANTHER" id="PTHR33175">
    <property type="entry name" value="DNA-BINDING PROTEIN HU"/>
    <property type="match status" value="1"/>
</dbReference>
<dbReference type="SUPFAM" id="SSF47729">
    <property type="entry name" value="IHF-like DNA-binding proteins"/>
    <property type="match status" value="1"/>
</dbReference>
<dbReference type="SMART" id="SM00411">
    <property type="entry name" value="BHL"/>
    <property type="match status" value="1"/>
</dbReference>
<sequence>MNKTELVAAIAEDAGLSKKDAEKALKAFTDAVTAELKKKGKVQLVGFGTFEVAKRAARQGRNPQTGATMKIAASVAPKFKAGKALKDAVNKK</sequence>
<evidence type="ECO:0000313" key="7">
    <source>
        <dbReference type="Proteomes" id="UP000182584"/>
    </source>
</evidence>